<comment type="caution">
    <text evidence="2">The sequence shown here is derived from an EMBL/GenBank/DDBJ whole genome shotgun (WGS) entry which is preliminary data.</text>
</comment>
<evidence type="ECO:0000256" key="1">
    <source>
        <dbReference type="SAM" id="MobiDB-lite"/>
    </source>
</evidence>
<evidence type="ECO:0000313" key="3">
    <source>
        <dbReference type="Proteomes" id="UP000665561"/>
    </source>
</evidence>
<keyword evidence="3" id="KW-1185">Reference proteome</keyword>
<feature type="region of interest" description="Disordered" evidence="1">
    <location>
        <begin position="158"/>
        <end position="258"/>
    </location>
</feature>
<dbReference type="RefSeq" id="WP_161740048.1">
    <property type="nucleotide sequence ID" value="NZ_JAAAMV010000001.1"/>
</dbReference>
<sequence>MTPTPLQFAQSIIGKHGITVQKSKSRRTALVFLAAASPARTIHIQREKFMERRERLTIVRPIEVRLLVSVGNRTTVRHTANLHAYRRGNRYERMRVSRQAVREHRHLSRHDREAQRAGDPNPVPIQLHVRQTILAPQRVMRLGSIFHNPTIMRNHPSRLAQQPQRAVPMTTSWVPAPPASPLQDTPSTAGMPHPQRLMHQHASSTYRDARSVSLHHAHPNPDEGSVGSPPRREEDVKDVAQPVAPEATAPAAPTLDMKRLTEDVYQAIERKLRIERQRKGL</sequence>
<protein>
    <submittedName>
        <fullName evidence="2">Uncharacterized protein</fullName>
    </submittedName>
</protein>
<feature type="compositionally biased region" description="Polar residues" evidence="1">
    <location>
        <begin position="159"/>
        <end position="173"/>
    </location>
</feature>
<organism evidence="2 3">
    <name type="scientific">Paenibacillus glycinis</name>
    <dbReference type="NCBI Taxonomy" id="2697035"/>
    <lineage>
        <taxon>Bacteria</taxon>
        <taxon>Bacillati</taxon>
        <taxon>Bacillota</taxon>
        <taxon>Bacilli</taxon>
        <taxon>Bacillales</taxon>
        <taxon>Paenibacillaceae</taxon>
        <taxon>Paenibacillus</taxon>
    </lineage>
</organism>
<feature type="compositionally biased region" description="Low complexity" evidence="1">
    <location>
        <begin position="239"/>
        <end position="254"/>
    </location>
</feature>
<name>A0ABW9XI54_9BACL</name>
<proteinExistence type="predicted"/>
<reference evidence="2 3" key="1">
    <citation type="submission" date="2020-01" db="EMBL/GenBank/DDBJ databases">
        <title>Paenibacillus soybeanensis sp. nov. isolated from the nodules of soybean (Glycine max(L.) Merr).</title>
        <authorList>
            <person name="Wang H."/>
        </authorList>
    </citation>
    <scope>NUCLEOTIDE SEQUENCE [LARGE SCALE GENOMIC DNA]</scope>
    <source>
        <strain evidence="2 3">T1</strain>
    </source>
</reference>
<evidence type="ECO:0000313" key="2">
    <source>
        <dbReference type="EMBL" id="NBD22300.1"/>
    </source>
</evidence>
<dbReference type="Proteomes" id="UP000665561">
    <property type="component" value="Unassembled WGS sequence"/>
</dbReference>
<dbReference type="EMBL" id="JAAAMV010000001">
    <property type="protein sequence ID" value="NBD22300.1"/>
    <property type="molecule type" value="Genomic_DNA"/>
</dbReference>
<gene>
    <name evidence="2" type="ORF">GT019_00285</name>
</gene>
<accession>A0ABW9XI54</accession>
<feature type="region of interest" description="Disordered" evidence="1">
    <location>
        <begin position="96"/>
        <end position="123"/>
    </location>
</feature>